<sequence length="144" mass="16855">MLTEQNGRRYHAYRQGEYRLYGDQFTGFGCRELLIEASTKFGKQLGVANNYKQWMVGAGFGNVQEHIYKVPFSPWAKGPKLKELGRYHQTNMLEVLEAYSLALMTRSLGWTVEDVNVLLREVRKELLDRKLHIYSRLYVVYGQK</sequence>
<proteinExistence type="predicted"/>
<keyword evidence="2" id="KW-1185">Reference proteome</keyword>
<reference evidence="1" key="2">
    <citation type="submission" date="2021-02" db="EMBL/GenBank/DDBJ databases">
        <title>Aspergillus puulaauensis MK2 genome sequence.</title>
        <authorList>
            <person name="Futagami T."/>
            <person name="Mori K."/>
            <person name="Kadooka C."/>
            <person name="Tanaka T."/>
        </authorList>
    </citation>
    <scope>NUCLEOTIDE SEQUENCE</scope>
    <source>
        <strain evidence="1">MK2</strain>
    </source>
</reference>
<dbReference type="AlphaFoldDB" id="A0A7R7XG82"/>
<reference evidence="1" key="1">
    <citation type="submission" date="2021-01" db="EMBL/GenBank/DDBJ databases">
        <authorList>
            <consortium name="Aspergillus puulaauensis MK2 genome sequencing consortium"/>
            <person name="Kazuki M."/>
            <person name="Futagami T."/>
        </authorList>
    </citation>
    <scope>NUCLEOTIDE SEQUENCE</scope>
    <source>
        <strain evidence="1">MK2</strain>
    </source>
</reference>
<evidence type="ECO:0008006" key="3">
    <source>
        <dbReference type="Google" id="ProtNLM"/>
    </source>
</evidence>
<dbReference type="SUPFAM" id="SSF53335">
    <property type="entry name" value="S-adenosyl-L-methionine-dependent methyltransferases"/>
    <property type="match status" value="1"/>
</dbReference>
<evidence type="ECO:0000313" key="1">
    <source>
        <dbReference type="EMBL" id="BCS20870.1"/>
    </source>
</evidence>
<gene>
    <name evidence="1" type="ORF">APUU_21302S</name>
</gene>
<dbReference type="KEGG" id="apuu:APUU_21302S"/>
<dbReference type="Proteomes" id="UP000654913">
    <property type="component" value="Chromosome 2"/>
</dbReference>
<dbReference type="InterPro" id="IPR029063">
    <property type="entry name" value="SAM-dependent_MTases_sf"/>
</dbReference>
<dbReference type="RefSeq" id="XP_041553064.1">
    <property type="nucleotide sequence ID" value="XM_041700038.1"/>
</dbReference>
<evidence type="ECO:0000313" key="2">
    <source>
        <dbReference type="Proteomes" id="UP000654913"/>
    </source>
</evidence>
<protein>
    <recommendedName>
        <fullName evidence="3">Methyltransferase</fullName>
    </recommendedName>
</protein>
<name>A0A7R7XG82_9EURO</name>
<dbReference type="EMBL" id="AP024444">
    <property type="protein sequence ID" value="BCS20870.1"/>
    <property type="molecule type" value="Genomic_DNA"/>
</dbReference>
<dbReference type="GeneID" id="64970875"/>
<organism evidence="1 2">
    <name type="scientific">Aspergillus puulaauensis</name>
    <dbReference type="NCBI Taxonomy" id="1220207"/>
    <lineage>
        <taxon>Eukaryota</taxon>
        <taxon>Fungi</taxon>
        <taxon>Dikarya</taxon>
        <taxon>Ascomycota</taxon>
        <taxon>Pezizomycotina</taxon>
        <taxon>Eurotiomycetes</taxon>
        <taxon>Eurotiomycetidae</taxon>
        <taxon>Eurotiales</taxon>
        <taxon>Aspergillaceae</taxon>
        <taxon>Aspergillus</taxon>
    </lineage>
</organism>
<dbReference type="OrthoDB" id="2013972at2759"/>
<accession>A0A7R7XG82</accession>